<evidence type="ECO:0000313" key="1">
    <source>
        <dbReference type="EMBL" id="GIF72327.1"/>
    </source>
</evidence>
<keyword evidence="2" id="KW-1185">Reference proteome</keyword>
<evidence type="ECO:0000313" key="2">
    <source>
        <dbReference type="Proteomes" id="UP000604117"/>
    </source>
</evidence>
<dbReference type="EMBL" id="BONE01000011">
    <property type="protein sequence ID" value="GIF72327.1"/>
    <property type="molecule type" value="Genomic_DNA"/>
</dbReference>
<name>A0ABQ4CM20_9ACTN</name>
<organism evidence="1 2">
    <name type="scientific">Asanoa siamensis</name>
    <dbReference type="NCBI Taxonomy" id="926357"/>
    <lineage>
        <taxon>Bacteria</taxon>
        <taxon>Bacillati</taxon>
        <taxon>Actinomycetota</taxon>
        <taxon>Actinomycetes</taxon>
        <taxon>Micromonosporales</taxon>
        <taxon>Micromonosporaceae</taxon>
        <taxon>Asanoa</taxon>
    </lineage>
</organism>
<protein>
    <submittedName>
        <fullName evidence="1">Uncharacterized protein</fullName>
    </submittedName>
</protein>
<dbReference type="RefSeq" id="WP_203711974.1">
    <property type="nucleotide sequence ID" value="NZ_BONE01000011.1"/>
</dbReference>
<sequence length="75" mass="7485">MSAKIESPATGGVPGLEVVANLCSAGGCPTIYRTADGDLLVQGYTTADNSGVELPAGEGLVRIPAALLAEAFHSL</sequence>
<proteinExistence type="predicted"/>
<dbReference type="Proteomes" id="UP000604117">
    <property type="component" value="Unassembled WGS sequence"/>
</dbReference>
<comment type="caution">
    <text evidence="1">The sequence shown here is derived from an EMBL/GenBank/DDBJ whole genome shotgun (WGS) entry which is preliminary data.</text>
</comment>
<reference evidence="1 2" key="1">
    <citation type="submission" date="2021-01" db="EMBL/GenBank/DDBJ databases">
        <title>Whole genome shotgun sequence of Asanoa siamensis NBRC 107932.</title>
        <authorList>
            <person name="Komaki H."/>
            <person name="Tamura T."/>
        </authorList>
    </citation>
    <scope>NUCLEOTIDE SEQUENCE [LARGE SCALE GENOMIC DNA]</scope>
    <source>
        <strain evidence="1 2">NBRC 107932</strain>
    </source>
</reference>
<dbReference type="PROSITE" id="PS51257">
    <property type="entry name" value="PROKAR_LIPOPROTEIN"/>
    <property type="match status" value="1"/>
</dbReference>
<gene>
    <name evidence="1" type="ORF">Asi02nite_18450</name>
</gene>
<accession>A0ABQ4CM20</accession>